<evidence type="ECO:0000256" key="1">
    <source>
        <dbReference type="SAM" id="SignalP"/>
    </source>
</evidence>
<protein>
    <recommendedName>
        <fullName evidence="4">Secreted protein</fullName>
    </recommendedName>
</protein>
<dbReference type="RefSeq" id="WP_109278310.1">
    <property type="nucleotide sequence ID" value="NZ_JBFAUK010000008.1"/>
</dbReference>
<evidence type="ECO:0000313" key="2">
    <source>
        <dbReference type="EMBL" id="MEV5507336.1"/>
    </source>
</evidence>
<evidence type="ECO:0000313" key="3">
    <source>
        <dbReference type="Proteomes" id="UP001552594"/>
    </source>
</evidence>
<keyword evidence="3" id="KW-1185">Reference proteome</keyword>
<organism evidence="2 3">
    <name type="scientific">Streptomyces orinoci</name>
    <name type="common">Streptoverticillium orinoci</name>
    <dbReference type="NCBI Taxonomy" id="67339"/>
    <lineage>
        <taxon>Bacteria</taxon>
        <taxon>Bacillati</taxon>
        <taxon>Actinomycetota</taxon>
        <taxon>Actinomycetes</taxon>
        <taxon>Kitasatosporales</taxon>
        <taxon>Streptomycetaceae</taxon>
        <taxon>Streptomyces</taxon>
    </lineage>
</organism>
<dbReference type="Proteomes" id="UP001552594">
    <property type="component" value="Unassembled WGS sequence"/>
</dbReference>
<evidence type="ECO:0008006" key="4">
    <source>
        <dbReference type="Google" id="ProtNLM"/>
    </source>
</evidence>
<feature type="signal peptide" evidence="1">
    <location>
        <begin position="1"/>
        <end position="30"/>
    </location>
</feature>
<sequence length="110" mass="11795">MVIPAALPFRRAATLLLSAALATPGAPAAAAPPKPLEAECHVRIHGSHATADCYNGNAQPDRVQLHLRCVHWWDPAMDTAPVTVGPAARAHLAQRCWFRIREARVSHAPG</sequence>
<gene>
    <name evidence="2" type="ORF">AB0L16_12770</name>
</gene>
<comment type="caution">
    <text evidence="2">The sequence shown here is derived from an EMBL/GenBank/DDBJ whole genome shotgun (WGS) entry which is preliminary data.</text>
</comment>
<feature type="chain" id="PRO_5046318559" description="Secreted protein" evidence="1">
    <location>
        <begin position="31"/>
        <end position="110"/>
    </location>
</feature>
<reference evidence="2 3" key="1">
    <citation type="submission" date="2024-06" db="EMBL/GenBank/DDBJ databases">
        <title>The Natural Products Discovery Center: Release of the First 8490 Sequenced Strains for Exploring Actinobacteria Biosynthetic Diversity.</title>
        <authorList>
            <person name="Kalkreuter E."/>
            <person name="Kautsar S.A."/>
            <person name="Yang D."/>
            <person name="Bader C.D."/>
            <person name="Teijaro C.N."/>
            <person name="Fluegel L."/>
            <person name="Davis C.M."/>
            <person name="Simpson J.R."/>
            <person name="Lauterbach L."/>
            <person name="Steele A.D."/>
            <person name="Gui C."/>
            <person name="Meng S."/>
            <person name="Li G."/>
            <person name="Viehrig K."/>
            <person name="Ye F."/>
            <person name="Su P."/>
            <person name="Kiefer A.F."/>
            <person name="Nichols A."/>
            <person name="Cepeda A.J."/>
            <person name="Yan W."/>
            <person name="Fan B."/>
            <person name="Jiang Y."/>
            <person name="Adhikari A."/>
            <person name="Zheng C.-J."/>
            <person name="Schuster L."/>
            <person name="Cowan T.M."/>
            <person name="Smanski M.J."/>
            <person name="Chevrette M.G."/>
            <person name="De Carvalho L.P.S."/>
            <person name="Shen B."/>
        </authorList>
    </citation>
    <scope>NUCLEOTIDE SEQUENCE [LARGE SCALE GENOMIC DNA]</scope>
    <source>
        <strain evidence="2 3">NPDC052347</strain>
    </source>
</reference>
<keyword evidence="1" id="KW-0732">Signal</keyword>
<proteinExistence type="predicted"/>
<accession>A0ABV3JWR6</accession>
<name>A0ABV3JWR6_STRON</name>
<dbReference type="EMBL" id="JBFAUK010000008">
    <property type="protein sequence ID" value="MEV5507336.1"/>
    <property type="molecule type" value="Genomic_DNA"/>
</dbReference>